<feature type="transmembrane region" description="Helical" evidence="2">
    <location>
        <begin position="44"/>
        <end position="62"/>
    </location>
</feature>
<feature type="transmembrane region" description="Helical" evidence="2">
    <location>
        <begin position="198"/>
        <end position="220"/>
    </location>
</feature>
<proteinExistence type="predicted"/>
<protein>
    <submittedName>
        <fullName evidence="3">Uncharacterized protein</fullName>
    </submittedName>
</protein>
<evidence type="ECO:0000313" key="4">
    <source>
        <dbReference type="Proteomes" id="UP000813444"/>
    </source>
</evidence>
<keyword evidence="2" id="KW-1133">Transmembrane helix</keyword>
<dbReference type="Proteomes" id="UP000813444">
    <property type="component" value="Unassembled WGS sequence"/>
</dbReference>
<accession>A0A8K0SEI4</accession>
<keyword evidence="4" id="KW-1185">Reference proteome</keyword>
<dbReference type="EMBL" id="JAGPNK010000018">
    <property type="protein sequence ID" value="KAH7305413.1"/>
    <property type="molecule type" value="Genomic_DNA"/>
</dbReference>
<dbReference type="AlphaFoldDB" id="A0A8K0SEI4"/>
<keyword evidence="2" id="KW-0812">Transmembrane</keyword>
<sequence length="297" mass="33342">MDEDCGLQGNGDLFGLGVRLGLYIQLLTSGMVSSLLPKSLHSSYFINTNISLFASTWIIIIKESILRDLPAVEINVFSVLALTQIGAIMVLVSRHLTMIPAISLAAIPAQILLSAYWTWFFWRGLDVLPRSACPDEYAFFFARVSLYHWFRTLSKVGYIILLVLVFYGCLTLPKQIRLIRELQTEAQGLQQEMEGDRWFQLVHIALQMVNTMLILAIAVTSTELTIKWNNIQGVYTLNSVGQLIPFITGLGLFMNVAYLIFNKYGIFHNHPEIEESLGDGSGTEPCPYRPGTENDQA</sequence>
<organism evidence="3 4">
    <name type="scientific">Stachybotrys elegans</name>
    <dbReference type="NCBI Taxonomy" id="80388"/>
    <lineage>
        <taxon>Eukaryota</taxon>
        <taxon>Fungi</taxon>
        <taxon>Dikarya</taxon>
        <taxon>Ascomycota</taxon>
        <taxon>Pezizomycotina</taxon>
        <taxon>Sordariomycetes</taxon>
        <taxon>Hypocreomycetidae</taxon>
        <taxon>Hypocreales</taxon>
        <taxon>Stachybotryaceae</taxon>
        <taxon>Stachybotrys</taxon>
    </lineage>
</organism>
<evidence type="ECO:0000313" key="3">
    <source>
        <dbReference type="EMBL" id="KAH7305413.1"/>
    </source>
</evidence>
<gene>
    <name evidence="3" type="ORF">B0I35DRAFT_111680</name>
</gene>
<dbReference type="OrthoDB" id="3945378at2759"/>
<keyword evidence="2" id="KW-0472">Membrane</keyword>
<reference evidence="3" key="1">
    <citation type="journal article" date="2021" name="Nat. Commun.">
        <title>Genetic determinants of endophytism in the Arabidopsis root mycobiome.</title>
        <authorList>
            <person name="Mesny F."/>
            <person name="Miyauchi S."/>
            <person name="Thiergart T."/>
            <person name="Pickel B."/>
            <person name="Atanasova L."/>
            <person name="Karlsson M."/>
            <person name="Huettel B."/>
            <person name="Barry K.W."/>
            <person name="Haridas S."/>
            <person name="Chen C."/>
            <person name="Bauer D."/>
            <person name="Andreopoulos W."/>
            <person name="Pangilinan J."/>
            <person name="LaButti K."/>
            <person name="Riley R."/>
            <person name="Lipzen A."/>
            <person name="Clum A."/>
            <person name="Drula E."/>
            <person name="Henrissat B."/>
            <person name="Kohler A."/>
            <person name="Grigoriev I.V."/>
            <person name="Martin F.M."/>
            <person name="Hacquard S."/>
        </authorList>
    </citation>
    <scope>NUCLEOTIDE SEQUENCE</scope>
    <source>
        <strain evidence="3">MPI-CAGE-CH-0235</strain>
    </source>
</reference>
<feature type="region of interest" description="Disordered" evidence="1">
    <location>
        <begin position="276"/>
        <end position="297"/>
    </location>
</feature>
<feature type="transmembrane region" description="Helical" evidence="2">
    <location>
        <begin position="156"/>
        <end position="173"/>
    </location>
</feature>
<feature type="transmembrane region" description="Helical" evidence="2">
    <location>
        <begin position="74"/>
        <end position="92"/>
    </location>
</feature>
<evidence type="ECO:0000256" key="1">
    <source>
        <dbReference type="SAM" id="MobiDB-lite"/>
    </source>
</evidence>
<feature type="transmembrane region" description="Helical" evidence="2">
    <location>
        <begin position="99"/>
        <end position="122"/>
    </location>
</feature>
<name>A0A8K0SEI4_9HYPO</name>
<comment type="caution">
    <text evidence="3">The sequence shown here is derived from an EMBL/GenBank/DDBJ whole genome shotgun (WGS) entry which is preliminary data.</text>
</comment>
<evidence type="ECO:0000256" key="2">
    <source>
        <dbReference type="SAM" id="Phobius"/>
    </source>
</evidence>
<feature type="transmembrane region" description="Helical" evidence="2">
    <location>
        <begin position="240"/>
        <end position="261"/>
    </location>
</feature>
<feature type="transmembrane region" description="Helical" evidence="2">
    <location>
        <begin position="20"/>
        <end position="37"/>
    </location>
</feature>